<organism evidence="2 3">
    <name type="scientific">Gilliamella apicola</name>
    <dbReference type="NCBI Taxonomy" id="1196095"/>
    <lineage>
        <taxon>Bacteria</taxon>
        <taxon>Pseudomonadati</taxon>
        <taxon>Pseudomonadota</taxon>
        <taxon>Gammaproteobacteria</taxon>
        <taxon>Orbales</taxon>
        <taxon>Orbaceae</taxon>
        <taxon>Gilliamella</taxon>
    </lineage>
</organism>
<keyword evidence="3" id="KW-1185">Reference proteome</keyword>
<feature type="region of interest" description="Disordered" evidence="1">
    <location>
        <begin position="1"/>
        <end position="20"/>
    </location>
</feature>
<gene>
    <name evidence="2" type="ORF">DKK70_08795</name>
</gene>
<feature type="compositionally biased region" description="Basic and acidic residues" evidence="1">
    <location>
        <begin position="1"/>
        <end position="16"/>
    </location>
</feature>
<sequence>MTYKQGAEKIKEEKRSLSKQSGEWLQRGLVILGGLAMISTDILICTNRCRLCDWFIHWSKWCK</sequence>
<evidence type="ECO:0000313" key="3">
    <source>
        <dbReference type="Proteomes" id="UP000247932"/>
    </source>
</evidence>
<accession>A0A2V4E5B8</accession>
<proteinExistence type="predicted"/>
<reference evidence="2 3" key="1">
    <citation type="submission" date="2018-05" db="EMBL/GenBank/DDBJ databases">
        <title>Reference genomes for bee gut microbiota database.</title>
        <authorList>
            <person name="Ellegaard K.M."/>
        </authorList>
    </citation>
    <scope>NUCLEOTIDE SEQUENCE [LARGE SCALE GENOMIC DNA]</scope>
    <source>
        <strain evidence="2 3">ESL0182</strain>
    </source>
</reference>
<protein>
    <submittedName>
        <fullName evidence="2">Uncharacterized protein</fullName>
    </submittedName>
</protein>
<comment type="caution">
    <text evidence="2">The sequence shown here is derived from an EMBL/GenBank/DDBJ whole genome shotgun (WGS) entry which is preliminary data.</text>
</comment>
<evidence type="ECO:0000313" key="2">
    <source>
        <dbReference type="EMBL" id="PXZ07079.1"/>
    </source>
</evidence>
<evidence type="ECO:0000256" key="1">
    <source>
        <dbReference type="SAM" id="MobiDB-lite"/>
    </source>
</evidence>
<name>A0A2V4E5B8_9GAMM</name>
<dbReference type="Proteomes" id="UP000247932">
    <property type="component" value="Unassembled WGS sequence"/>
</dbReference>
<dbReference type="AlphaFoldDB" id="A0A2V4E5B8"/>
<dbReference type="EMBL" id="QGLR01000010">
    <property type="protein sequence ID" value="PXZ07079.1"/>
    <property type="molecule type" value="Genomic_DNA"/>
</dbReference>